<dbReference type="SMART" id="SM00448">
    <property type="entry name" value="REC"/>
    <property type="match status" value="1"/>
</dbReference>
<dbReference type="Gene3D" id="1.10.287.130">
    <property type="match status" value="1"/>
</dbReference>
<feature type="domain" description="Histidine kinase" evidence="5">
    <location>
        <begin position="154"/>
        <end position="372"/>
    </location>
</feature>
<dbReference type="PANTHER" id="PTHR43547">
    <property type="entry name" value="TWO-COMPONENT HISTIDINE KINASE"/>
    <property type="match status" value="1"/>
</dbReference>
<dbReference type="InterPro" id="IPR004358">
    <property type="entry name" value="Sig_transdc_His_kin-like_C"/>
</dbReference>
<dbReference type="InterPro" id="IPR036097">
    <property type="entry name" value="HisK_dim/P_sf"/>
</dbReference>
<evidence type="ECO:0000313" key="7">
    <source>
        <dbReference type="EMBL" id="MBC5622144.1"/>
    </source>
</evidence>
<evidence type="ECO:0000313" key="8">
    <source>
        <dbReference type="Proteomes" id="UP000646484"/>
    </source>
</evidence>
<dbReference type="EC" id="2.7.13.3" evidence="2"/>
<dbReference type="SUPFAM" id="SSF55874">
    <property type="entry name" value="ATPase domain of HSP90 chaperone/DNA topoisomerase II/histidine kinase"/>
    <property type="match status" value="1"/>
</dbReference>
<dbReference type="SUPFAM" id="SSF47384">
    <property type="entry name" value="Homodimeric domain of signal transducing histidine kinase"/>
    <property type="match status" value="1"/>
</dbReference>
<dbReference type="PROSITE" id="PS50110">
    <property type="entry name" value="RESPONSE_REGULATORY"/>
    <property type="match status" value="1"/>
</dbReference>
<protein>
    <recommendedName>
        <fullName evidence="2">histidine kinase</fullName>
        <ecNumber evidence="2">2.7.13.3</ecNumber>
    </recommendedName>
</protein>
<feature type="domain" description="Response regulatory" evidence="6">
    <location>
        <begin position="9"/>
        <end position="125"/>
    </location>
</feature>
<evidence type="ECO:0000259" key="5">
    <source>
        <dbReference type="PROSITE" id="PS50109"/>
    </source>
</evidence>
<keyword evidence="3" id="KW-0597">Phosphoprotein</keyword>
<dbReference type="PROSITE" id="PS50109">
    <property type="entry name" value="HIS_KIN"/>
    <property type="match status" value="1"/>
</dbReference>
<sequence length="376" mass="42674">MHIDHSEYTILLADDSISNLEKMKSLLAGENFKLITTLEADEVFLLAKLRMPDLIIVRLGLEDGKGIVVVRQLKESTLTKHIPILYMTLPNRHEDFRKVADYEEVEFISRPLSKKELMLRINNQLLLLESQRIIACQNEKIQNAVRSKEKLYSVIAHDLRAPIGTLKMILEAIDHQKEKIPDSNIKHLIKMLQETTDEAYLLLENLLLWSNSRNGVLKPVLQTFSFSEAAKDVVILQENIAEAKGIKVYNHLDKAFPVHADLNMMKTVLRNLLSNAIKFSYTGGEINIDGEEKDGYLIVSVRDKGQGISEEHQRDLFADGLHFISYGTQKEKGSGLGLQLCKDFVKMNHGKIWFNSKEGKGTTFYFSIPVSGKVPS</sequence>
<dbReference type="InterPro" id="IPR003594">
    <property type="entry name" value="HATPase_dom"/>
</dbReference>
<dbReference type="SUPFAM" id="SSF52172">
    <property type="entry name" value="CheY-like"/>
    <property type="match status" value="1"/>
</dbReference>
<gene>
    <name evidence="7" type="ORF">H8S64_13635</name>
</gene>
<evidence type="ECO:0000259" key="6">
    <source>
        <dbReference type="PROSITE" id="PS50110"/>
    </source>
</evidence>
<proteinExistence type="predicted"/>
<dbReference type="Proteomes" id="UP000646484">
    <property type="component" value="Unassembled WGS sequence"/>
</dbReference>
<dbReference type="InterPro" id="IPR011006">
    <property type="entry name" value="CheY-like_superfamily"/>
</dbReference>
<evidence type="ECO:0000256" key="4">
    <source>
        <dbReference type="PROSITE-ProRule" id="PRU00169"/>
    </source>
</evidence>
<dbReference type="Gene3D" id="3.40.50.2300">
    <property type="match status" value="1"/>
</dbReference>
<comment type="caution">
    <text evidence="4">Lacks conserved residue(s) required for the propagation of feature annotation.</text>
</comment>
<accession>A0ABR7D2T2</accession>
<dbReference type="InterPro" id="IPR036890">
    <property type="entry name" value="HATPase_C_sf"/>
</dbReference>
<dbReference type="Pfam" id="PF02518">
    <property type="entry name" value="HATPase_c"/>
    <property type="match status" value="1"/>
</dbReference>
<dbReference type="InterPro" id="IPR001789">
    <property type="entry name" value="Sig_transdc_resp-reg_receiver"/>
</dbReference>
<evidence type="ECO:0000256" key="1">
    <source>
        <dbReference type="ARBA" id="ARBA00000085"/>
    </source>
</evidence>
<dbReference type="PRINTS" id="PR00344">
    <property type="entry name" value="BCTRLSENSOR"/>
</dbReference>
<dbReference type="Gene3D" id="3.30.565.10">
    <property type="entry name" value="Histidine kinase-like ATPase, C-terminal domain"/>
    <property type="match status" value="1"/>
</dbReference>
<evidence type="ECO:0000256" key="3">
    <source>
        <dbReference type="ARBA" id="ARBA00022553"/>
    </source>
</evidence>
<evidence type="ECO:0000256" key="2">
    <source>
        <dbReference type="ARBA" id="ARBA00012438"/>
    </source>
</evidence>
<name>A0ABR7D2T2_9BACT</name>
<organism evidence="7 8">
    <name type="scientific">Butyricimonas hominis</name>
    <dbReference type="NCBI Taxonomy" id="2763032"/>
    <lineage>
        <taxon>Bacteria</taxon>
        <taxon>Pseudomonadati</taxon>
        <taxon>Bacteroidota</taxon>
        <taxon>Bacteroidia</taxon>
        <taxon>Bacteroidales</taxon>
        <taxon>Odoribacteraceae</taxon>
        <taxon>Butyricimonas</taxon>
    </lineage>
</organism>
<keyword evidence="8" id="KW-1185">Reference proteome</keyword>
<dbReference type="InterPro" id="IPR005467">
    <property type="entry name" value="His_kinase_dom"/>
</dbReference>
<reference evidence="7 8" key="1">
    <citation type="submission" date="2020-08" db="EMBL/GenBank/DDBJ databases">
        <title>Genome public.</title>
        <authorList>
            <person name="Liu C."/>
            <person name="Sun Q."/>
        </authorList>
    </citation>
    <scope>NUCLEOTIDE SEQUENCE [LARGE SCALE GENOMIC DNA]</scope>
    <source>
        <strain evidence="7 8">NSJ-56</strain>
    </source>
</reference>
<comment type="caution">
    <text evidence="7">The sequence shown here is derived from an EMBL/GenBank/DDBJ whole genome shotgun (WGS) entry which is preliminary data.</text>
</comment>
<comment type="catalytic activity">
    <reaction evidence="1">
        <text>ATP + protein L-histidine = ADP + protein N-phospho-L-histidine.</text>
        <dbReference type="EC" id="2.7.13.3"/>
    </reaction>
</comment>
<dbReference type="SMART" id="SM00387">
    <property type="entry name" value="HATPase_c"/>
    <property type="match status" value="1"/>
</dbReference>
<dbReference type="PANTHER" id="PTHR43547:SF2">
    <property type="entry name" value="HYBRID SIGNAL TRANSDUCTION HISTIDINE KINASE C"/>
    <property type="match status" value="1"/>
</dbReference>
<dbReference type="Pfam" id="PF00072">
    <property type="entry name" value="Response_reg"/>
    <property type="match status" value="1"/>
</dbReference>
<dbReference type="EMBL" id="JACOOH010000006">
    <property type="protein sequence ID" value="MBC5622144.1"/>
    <property type="molecule type" value="Genomic_DNA"/>
</dbReference>
<dbReference type="RefSeq" id="WP_186976672.1">
    <property type="nucleotide sequence ID" value="NZ_JACOOH010000006.1"/>
</dbReference>